<evidence type="ECO:0000313" key="2">
    <source>
        <dbReference type="Proteomes" id="UP000067711"/>
    </source>
</evidence>
<dbReference type="Gene3D" id="3.40.50.150">
    <property type="entry name" value="Vaccinia Virus protein VP39"/>
    <property type="match status" value="1"/>
</dbReference>
<accession>A0A1B4G4S3</accession>
<dbReference type="AlphaFoldDB" id="A0A1B4G4S3"/>
<name>A0A1B4G4S3_9BURK</name>
<evidence type="ECO:0008006" key="3">
    <source>
        <dbReference type="Google" id="ProtNLM"/>
    </source>
</evidence>
<proteinExistence type="predicted"/>
<dbReference type="InterPro" id="IPR029063">
    <property type="entry name" value="SAM-dependent_MTases_sf"/>
</dbReference>
<sequence length="328" mass="37201">MNDNDVSQTESHAALLARIQKLEFQVEQLTETLDVQVKTSLRKQMFVPRFDIADAVDTHPFMSASTCSASDLLHPEYRRICARLNIEPRFHRKIWEWAFIIHKLEQAGMLTAGKRGLVFGVGRERLPAYFASRGVSVVATDAPEEIGEQVGWTKSFEHSSSRDQLRYPDIVSDEQFDRHVSYRICDMTAIDKTLTGFDFTWSSCCFEHLGSLEAGLQFVVDSVEQTLKDGGIACHTTEFNLSSNEGTLDHGPVVFYRKRDMLALVERLQDLGHEVQPFVVAPDSHYLDAYIDLPPYRQETHLKLLMATHVVTSAGIVVRKNGLLDKRK</sequence>
<dbReference type="EMBL" id="CP013389">
    <property type="protein sequence ID" value="AOJ10914.1"/>
    <property type="molecule type" value="Genomic_DNA"/>
</dbReference>
<protein>
    <recommendedName>
        <fullName evidence="3">Methyltransferase type 11 domain-containing protein</fullName>
    </recommendedName>
</protein>
<gene>
    <name evidence="1" type="ORF">WS71_27660</name>
</gene>
<dbReference type="RefSeq" id="WP_066494002.1">
    <property type="nucleotide sequence ID" value="NZ_CP013389.1"/>
</dbReference>
<evidence type="ECO:0000313" key="1">
    <source>
        <dbReference type="EMBL" id="AOJ10914.1"/>
    </source>
</evidence>
<dbReference type="Proteomes" id="UP000067711">
    <property type="component" value="Chromosome 1"/>
</dbReference>
<reference evidence="1 2" key="1">
    <citation type="submission" date="2015-12" db="EMBL/GenBank/DDBJ databases">
        <title>Diversity of Burkholderia near neighbor genomes.</title>
        <authorList>
            <person name="Sahl J."/>
            <person name="Wagner D."/>
            <person name="Keim P."/>
        </authorList>
    </citation>
    <scope>NUCLEOTIDE SEQUENCE [LARGE SCALE GENOMIC DNA]</scope>
    <source>
        <strain evidence="1 2">BDU8</strain>
    </source>
</reference>
<dbReference type="SUPFAM" id="SSF53335">
    <property type="entry name" value="S-adenosyl-L-methionine-dependent methyltransferases"/>
    <property type="match status" value="1"/>
</dbReference>
<organism evidence="1 2">
    <name type="scientific">Burkholderia mayonis</name>
    <dbReference type="NCBI Taxonomy" id="1385591"/>
    <lineage>
        <taxon>Bacteria</taxon>
        <taxon>Pseudomonadati</taxon>
        <taxon>Pseudomonadota</taxon>
        <taxon>Betaproteobacteria</taxon>
        <taxon>Burkholderiales</taxon>
        <taxon>Burkholderiaceae</taxon>
        <taxon>Burkholderia</taxon>
        <taxon>pseudomallei group</taxon>
    </lineage>
</organism>